<evidence type="ECO:0000256" key="1">
    <source>
        <dbReference type="SAM" id="MobiDB-lite"/>
    </source>
</evidence>
<feature type="region of interest" description="Disordered" evidence="1">
    <location>
        <begin position="109"/>
        <end position="130"/>
    </location>
</feature>
<dbReference type="GeneID" id="108679317"/>
<dbReference type="AlphaFoldDB" id="A0A8B7PB64"/>
<organism evidence="3 4">
    <name type="scientific">Hyalella azteca</name>
    <name type="common">Amphipod</name>
    <dbReference type="NCBI Taxonomy" id="294128"/>
    <lineage>
        <taxon>Eukaryota</taxon>
        <taxon>Metazoa</taxon>
        <taxon>Ecdysozoa</taxon>
        <taxon>Arthropoda</taxon>
        <taxon>Crustacea</taxon>
        <taxon>Multicrustacea</taxon>
        <taxon>Malacostraca</taxon>
        <taxon>Eumalacostraca</taxon>
        <taxon>Peracarida</taxon>
        <taxon>Amphipoda</taxon>
        <taxon>Senticaudata</taxon>
        <taxon>Talitrida</taxon>
        <taxon>Talitroidea</taxon>
        <taxon>Hyalellidae</taxon>
        <taxon>Hyalella</taxon>
    </lineage>
</organism>
<dbReference type="RefSeq" id="XP_018023404.1">
    <property type="nucleotide sequence ID" value="XM_018167915.2"/>
</dbReference>
<gene>
    <name evidence="4" type="primary">LOC108679317</name>
</gene>
<protein>
    <submittedName>
        <fullName evidence="4">Uncharacterized protein LOC108679317</fullName>
    </submittedName>
</protein>
<accession>A0A8B7PB64</accession>
<keyword evidence="2" id="KW-0732">Signal</keyword>
<feature type="chain" id="PRO_5034372460" evidence="2">
    <location>
        <begin position="22"/>
        <end position="322"/>
    </location>
</feature>
<dbReference type="KEGG" id="hazt:108679317"/>
<keyword evidence="3" id="KW-1185">Reference proteome</keyword>
<proteinExistence type="predicted"/>
<dbReference type="OrthoDB" id="6377714at2759"/>
<sequence length="322" mass="33910">MAVYNVLSIVSLVSIASLTQADVGSLGYSDNAIRAGQSGPAVSFVGASSQSSQTLQQGSFTPDFLSGVAKPNPATFGSTSGGNRVAENRLTFPESGDGQFVNQQFVVGGASSSDGRRSAQATSGQSGQAGVFTSGSGNIVIGSGLSPANAPQYEEHAIPRTGPVQLTNTVTNFVTKTHTLRVPSTSDVWVTSVTMVKIPVTQLATQRTFVRAAPDTVTSLVRITSTPVSVLTQTVDVFPTKTVVSIFTSFVTETQTVELWQPIEHVSTSYEVITRPVLETQSLLQRLFTTVTTTRTINVTSLRSDQLVPRSGPVSTSFGGYY</sequence>
<evidence type="ECO:0000256" key="2">
    <source>
        <dbReference type="SAM" id="SignalP"/>
    </source>
</evidence>
<dbReference type="Proteomes" id="UP000694843">
    <property type="component" value="Unplaced"/>
</dbReference>
<reference evidence="4" key="1">
    <citation type="submission" date="2025-08" db="UniProtKB">
        <authorList>
            <consortium name="RefSeq"/>
        </authorList>
    </citation>
    <scope>IDENTIFICATION</scope>
    <source>
        <tissue evidence="4">Whole organism</tissue>
    </source>
</reference>
<evidence type="ECO:0000313" key="4">
    <source>
        <dbReference type="RefSeq" id="XP_018023404.1"/>
    </source>
</evidence>
<feature type="signal peptide" evidence="2">
    <location>
        <begin position="1"/>
        <end position="21"/>
    </location>
</feature>
<evidence type="ECO:0000313" key="3">
    <source>
        <dbReference type="Proteomes" id="UP000694843"/>
    </source>
</evidence>
<feature type="compositionally biased region" description="Polar residues" evidence="1">
    <location>
        <begin position="120"/>
        <end position="130"/>
    </location>
</feature>
<name>A0A8B7PB64_HYAAZ</name>